<dbReference type="Gene3D" id="2.60.120.1060">
    <property type="entry name" value="NPCBM/NEW2 domain"/>
    <property type="match status" value="2"/>
</dbReference>
<dbReference type="EMBL" id="QJSX01000002">
    <property type="protein sequence ID" value="PYE55735.1"/>
    <property type="molecule type" value="Genomic_DNA"/>
</dbReference>
<dbReference type="SUPFAM" id="SSF63829">
    <property type="entry name" value="Calcium-dependent phosphotriesterase"/>
    <property type="match status" value="1"/>
</dbReference>
<dbReference type="Gene3D" id="2.120.10.30">
    <property type="entry name" value="TolB, C-terminal domain"/>
    <property type="match status" value="1"/>
</dbReference>
<feature type="compositionally biased region" description="Polar residues" evidence="2">
    <location>
        <begin position="25"/>
        <end position="34"/>
    </location>
</feature>
<proteinExistence type="predicted"/>
<keyword evidence="5" id="KW-1185">Reference proteome</keyword>
<evidence type="ECO:0000313" key="5">
    <source>
        <dbReference type="Proteomes" id="UP000248326"/>
    </source>
</evidence>
<reference evidence="4 5" key="1">
    <citation type="submission" date="2018-06" db="EMBL/GenBank/DDBJ databases">
        <title>Genomic Encyclopedia of Type Strains, Phase IV (KMG-IV): sequencing the most valuable type-strain genomes for metagenomic binning, comparative biology and taxonomic classification.</title>
        <authorList>
            <person name="Goeker M."/>
        </authorList>
    </citation>
    <scope>NUCLEOTIDE SEQUENCE [LARGE SCALE GENOMIC DNA]</scope>
    <source>
        <strain evidence="4 5">DSM 18048</strain>
    </source>
</reference>
<dbReference type="InterPro" id="IPR038637">
    <property type="entry name" value="NPCBM_sf"/>
</dbReference>
<dbReference type="Pfam" id="PF13205">
    <property type="entry name" value="Big_5"/>
    <property type="match status" value="1"/>
</dbReference>
<dbReference type="InterPro" id="IPR008979">
    <property type="entry name" value="Galactose-bd-like_sf"/>
</dbReference>
<dbReference type="InterPro" id="IPR011042">
    <property type="entry name" value="6-blade_b-propeller_TolB-like"/>
</dbReference>
<feature type="region of interest" description="Disordered" evidence="2">
    <location>
        <begin position="11"/>
        <end position="42"/>
    </location>
</feature>
<sequence length="1098" mass="115478">MSALLALAACSAPPATPTPSSRTLESTGVKTGSNPYAGGKSYPWSDRVTVPKGNPYANGRSYPWVSPRTSPAQGVVRAQQTTGGADTFLSDLPWTAATNAWGPVEKDKSNGEWDINDGRAISIRGQTFAKGLGTHANSSVTYNVSGQCTAFTATLGVDDEVSGRGKVVYQVFGDGVKLYESAALTGTSAPLPITVDVTGKNELKLVVTDGGDGIDYDHADWAAAKVTCTASAPTSTSFLSDLKWTAATNAWGPVEKDLSNGEWQGGDGRAISIRGQTFAKGLGTHANSSVTYNLAAQCTTFTATLGLDDEVSGRGKVVYQVFGDGVKLYESAALTGTSAPLPITVDVTGKNELKLVVTDGGDGIDYDHADWANAKVNCTAGAVSFVKVNFQPSNTTLPAGYIADTGAAFDETRGYGWVREDSLTATQHVPLDLTPNTRDRALPDIEPQLNTLIHMQYPVNGTNTTTIRTPGAWEYKLPNGTYTVTVGVGDPTNAYDSNHVINLEGRPLIMGFAPKDTQKFTTASDLVTVADGRLTIDAIGGTNTKLDYVRIDPGTRPSVAKVSPQDAQTMVAINVGIAADLNLPNSGGIDPATLTGSAVRLYEANTNTAVTASVTTSGGGDVIVLKPRQNLKANTRYFFEVTDALKDLSGANFVPFRTSFVTGSTATGGGNVSFVQIPQANVPAMPYTSVEIGPDNKLYAATLTGEILRFGIGSDGTLTAPQVLDAVPNANGGPRTIIGLKFDPAATADNLVLWISNNAFWDGQSDAPDWSGKITRLSGPDLATVQDVVTGLPRSARDHMTNSLEFKPSDPNTLYVLQGSMSAMGAPDNAWSRRAEHLLNAAILKVDVAKVMASPVNVKTEDGGTYNPYATNAPVTIYATGIRNAFDMVWHTNGQLYVPTNGSAAGGNTPGTPTPLPAACGSRPDGAYTAPAVPALTNVGSTQHDYLFRITPGGYYGHPNPLRCEWVMNGGNPTSKLDPAEVPEYPVGTLPDRNWKGSAYDFGEHASPNGVIEEYTNAPTSALRNRLLVVRYSAQKDIIVLTPGSSGDIVSAQENLPGLVNFTASPLDLTEHRPTGNLYVAQLDETTGSGTITLVRPQ</sequence>
<dbReference type="InterPro" id="IPR013222">
    <property type="entry name" value="Glyco_hyd_98_carb-bd"/>
</dbReference>
<evidence type="ECO:0000313" key="4">
    <source>
        <dbReference type="EMBL" id="PYE55735.1"/>
    </source>
</evidence>
<protein>
    <submittedName>
        <fullName evidence="4">Ig-like domain-containing protein</fullName>
    </submittedName>
</protein>
<dbReference type="InterPro" id="IPR014755">
    <property type="entry name" value="Cu-Rt/internalin_Ig-like"/>
</dbReference>
<evidence type="ECO:0000256" key="2">
    <source>
        <dbReference type="SAM" id="MobiDB-lite"/>
    </source>
</evidence>
<dbReference type="InterPro" id="IPR032812">
    <property type="entry name" value="SbsA_Ig"/>
</dbReference>
<feature type="domain" description="Glycosyl hydrolase family 98 putative carbohydrate-binding module" evidence="3">
    <location>
        <begin position="83"/>
        <end position="228"/>
    </location>
</feature>
<dbReference type="SMART" id="SM00776">
    <property type="entry name" value="NPCBM"/>
    <property type="match status" value="2"/>
</dbReference>
<dbReference type="Pfam" id="PF08305">
    <property type="entry name" value="NPCBM"/>
    <property type="match status" value="2"/>
</dbReference>
<dbReference type="SUPFAM" id="SSF49785">
    <property type="entry name" value="Galactose-binding domain-like"/>
    <property type="match status" value="3"/>
</dbReference>
<dbReference type="AlphaFoldDB" id="A0A318SES5"/>
<dbReference type="Gene3D" id="2.60.40.1220">
    <property type="match status" value="1"/>
</dbReference>
<accession>A0A318SES5</accession>
<dbReference type="Gene3D" id="2.60.120.430">
    <property type="entry name" value="Galactose-binding lectin"/>
    <property type="match status" value="1"/>
</dbReference>
<evidence type="ECO:0000256" key="1">
    <source>
        <dbReference type="ARBA" id="ARBA00022729"/>
    </source>
</evidence>
<gene>
    <name evidence="4" type="ORF">DES52_10298</name>
</gene>
<keyword evidence="1" id="KW-0732">Signal</keyword>
<evidence type="ECO:0000259" key="3">
    <source>
        <dbReference type="SMART" id="SM00776"/>
    </source>
</evidence>
<feature type="compositionally biased region" description="Low complexity" evidence="2">
    <location>
        <begin position="11"/>
        <end position="24"/>
    </location>
</feature>
<dbReference type="Proteomes" id="UP000248326">
    <property type="component" value="Unassembled WGS sequence"/>
</dbReference>
<dbReference type="RefSeq" id="WP_245900612.1">
    <property type="nucleotide sequence ID" value="NZ_QJSX01000002.1"/>
</dbReference>
<feature type="domain" description="Glycosyl hydrolase family 98 putative carbohydrate-binding module" evidence="3">
    <location>
        <begin position="233"/>
        <end position="378"/>
    </location>
</feature>
<organism evidence="4 5">
    <name type="scientific">Deinococcus yavapaiensis KR-236</name>
    <dbReference type="NCBI Taxonomy" id="694435"/>
    <lineage>
        <taxon>Bacteria</taxon>
        <taxon>Thermotogati</taxon>
        <taxon>Deinococcota</taxon>
        <taxon>Deinococci</taxon>
        <taxon>Deinococcales</taxon>
        <taxon>Deinococcaceae</taxon>
        <taxon>Deinococcus</taxon>
    </lineage>
</organism>
<comment type="caution">
    <text evidence="4">The sequence shown here is derived from an EMBL/GenBank/DDBJ whole genome shotgun (WGS) entry which is preliminary data.</text>
</comment>
<name>A0A318SES5_9DEIO</name>